<feature type="coiled-coil region" evidence="5">
    <location>
        <begin position="99"/>
        <end position="127"/>
    </location>
</feature>
<keyword evidence="9" id="KW-1185">Reference proteome</keyword>
<evidence type="ECO:0000256" key="4">
    <source>
        <dbReference type="RuleBase" id="RU003494"/>
    </source>
</evidence>
<dbReference type="SUPFAM" id="SSF52833">
    <property type="entry name" value="Thioredoxin-like"/>
    <property type="match status" value="1"/>
</dbReference>
<dbReference type="AlphaFoldDB" id="A0A2P6QRS3"/>
<evidence type="ECO:0000313" key="9">
    <source>
        <dbReference type="Proteomes" id="UP000238479"/>
    </source>
</evidence>
<dbReference type="EMBL" id="PDCK01000042">
    <property type="protein sequence ID" value="PRQ36883.1"/>
    <property type="molecule type" value="Genomic_DNA"/>
</dbReference>
<protein>
    <recommendedName>
        <fullName evidence="1">glutathione transferase</fullName>
        <ecNumber evidence="1">2.5.1.18</ecNumber>
    </recommendedName>
</protein>
<dbReference type="EC" id="2.5.1.18" evidence="1"/>
<evidence type="ECO:0000256" key="2">
    <source>
        <dbReference type="ARBA" id="ARBA00022679"/>
    </source>
</evidence>
<dbReference type="Gene3D" id="3.40.30.10">
    <property type="entry name" value="Glutaredoxin"/>
    <property type="match status" value="1"/>
</dbReference>
<dbReference type="PROSITE" id="PS50404">
    <property type="entry name" value="GST_NTER"/>
    <property type="match status" value="1"/>
</dbReference>
<evidence type="ECO:0000256" key="3">
    <source>
        <dbReference type="ARBA" id="ARBA00047960"/>
    </source>
</evidence>
<dbReference type="GO" id="GO:0005737">
    <property type="term" value="C:cytoplasm"/>
    <property type="evidence" value="ECO:0007669"/>
    <property type="project" value="TreeGrafter"/>
</dbReference>
<dbReference type="GO" id="GO:0004364">
    <property type="term" value="F:glutathione transferase activity"/>
    <property type="evidence" value="ECO:0007669"/>
    <property type="project" value="UniProtKB-EC"/>
</dbReference>
<evidence type="ECO:0000256" key="5">
    <source>
        <dbReference type="SAM" id="Coils"/>
    </source>
</evidence>
<dbReference type="PROSITE" id="PS50405">
    <property type="entry name" value="GST_CTER"/>
    <property type="match status" value="1"/>
</dbReference>
<evidence type="ECO:0000259" key="7">
    <source>
        <dbReference type="PROSITE" id="PS50405"/>
    </source>
</evidence>
<evidence type="ECO:0000259" key="6">
    <source>
        <dbReference type="PROSITE" id="PS50404"/>
    </source>
</evidence>
<dbReference type="Pfam" id="PF00043">
    <property type="entry name" value="GST_C"/>
    <property type="match status" value="1"/>
</dbReference>
<dbReference type="SFLD" id="SFLDG01152">
    <property type="entry name" value="Main.3:_Omega-_and_Tau-like"/>
    <property type="match status" value="1"/>
</dbReference>
<feature type="domain" description="GST N-terminal" evidence="6">
    <location>
        <begin position="3"/>
        <end position="83"/>
    </location>
</feature>
<dbReference type="GO" id="GO:0006749">
    <property type="term" value="P:glutathione metabolic process"/>
    <property type="evidence" value="ECO:0007669"/>
    <property type="project" value="InterPro"/>
</dbReference>
<organism evidence="8 9">
    <name type="scientific">Rosa chinensis</name>
    <name type="common">China rose</name>
    <dbReference type="NCBI Taxonomy" id="74649"/>
    <lineage>
        <taxon>Eukaryota</taxon>
        <taxon>Viridiplantae</taxon>
        <taxon>Streptophyta</taxon>
        <taxon>Embryophyta</taxon>
        <taxon>Tracheophyta</taxon>
        <taxon>Spermatophyta</taxon>
        <taxon>Magnoliopsida</taxon>
        <taxon>eudicotyledons</taxon>
        <taxon>Gunneridae</taxon>
        <taxon>Pentapetalae</taxon>
        <taxon>rosids</taxon>
        <taxon>fabids</taxon>
        <taxon>Rosales</taxon>
        <taxon>Rosaceae</taxon>
        <taxon>Rosoideae</taxon>
        <taxon>Rosoideae incertae sedis</taxon>
        <taxon>Rosa</taxon>
    </lineage>
</organism>
<dbReference type="InterPro" id="IPR040079">
    <property type="entry name" value="Glutathione_S-Trfase"/>
</dbReference>
<dbReference type="PANTHER" id="PTHR11260:SF679">
    <property type="entry name" value="GLUTATHIONE TRANSFERASE"/>
    <property type="match status" value="1"/>
</dbReference>
<evidence type="ECO:0000256" key="1">
    <source>
        <dbReference type="ARBA" id="ARBA00012452"/>
    </source>
</evidence>
<dbReference type="SUPFAM" id="SSF47616">
    <property type="entry name" value="GST C-terminal domain-like"/>
    <property type="match status" value="1"/>
</dbReference>
<keyword evidence="5" id="KW-0175">Coiled coil</keyword>
<dbReference type="Proteomes" id="UP000238479">
    <property type="component" value="Chromosome 4"/>
</dbReference>
<feature type="domain" description="GST C-terminal" evidence="7">
    <location>
        <begin position="74"/>
        <end position="202"/>
    </location>
</feature>
<dbReference type="OMA" id="EETWPET"/>
<dbReference type="Pfam" id="PF02798">
    <property type="entry name" value="GST_N"/>
    <property type="match status" value="1"/>
</dbReference>
<dbReference type="InterPro" id="IPR010987">
    <property type="entry name" value="Glutathione-S-Trfase_C-like"/>
</dbReference>
<dbReference type="InterPro" id="IPR004046">
    <property type="entry name" value="GST_C"/>
</dbReference>
<dbReference type="FunFam" id="1.20.1050.10:FF:000012">
    <property type="entry name" value="Tau class glutathione S-transferase"/>
    <property type="match status" value="1"/>
</dbReference>
<name>A0A2P6QRS3_ROSCH</name>
<gene>
    <name evidence="8" type="ORF">RchiOBHm_Chr4g0396461</name>
</gene>
<dbReference type="Gene3D" id="1.20.1050.10">
    <property type="match status" value="1"/>
</dbReference>
<accession>A0A2P6QRS3</accession>
<dbReference type="InterPro" id="IPR036249">
    <property type="entry name" value="Thioredoxin-like_sf"/>
</dbReference>
<dbReference type="SFLD" id="SFLDS00019">
    <property type="entry name" value="Glutathione_Transferase_(cytos"/>
    <property type="match status" value="1"/>
</dbReference>
<dbReference type="CDD" id="cd03185">
    <property type="entry name" value="GST_C_Tau"/>
    <property type="match status" value="1"/>
</dbReference>
<dbReference type="Gramene" id="PRQ36883">
    <property type="protein sequence ID" value="PRQ36883"/>
    <property type="gene ID" value="RchiOBHm_Chr4g0396461"/>
</dbReference>
<dbReference type="InterPro" id="IPR045073">
    <property type="entry name" value="Omega/Tau-like"/>
</dbReference>
<keyword evidence="2 8" id="KW-0808">Transferase</keyword>
<dbReference type="InterPro" id="IPR045074">
    <property type="entry name" value="GST_C_Tau"/>
</dbReference>
<comment type="similarity">
    <text evidence="4">Belongs to the GST superfamily.</text>
</comment>
<dbReference type="SFLD" id="SFLDG00358">
    <property type="entry name" value="Main_(cytGST)"/>
    <property type="match status" value="1"/>
</dbReference>
<dbReference type="CDD" id="cd03058">
    <property type="entry name" value="GST_N_Tau"/>
    <property type="match status" value="1"/>
</dbReference>
<reference evidence="8 9" key="1">
    <citation type="journal article" date="2018" name="Nat. Genet.">
        <title>The Rosa genome provides new insights in the design of modern roses.</title>
        <authorList>
            <person name="Bendahmane M."/>
        </authorList>
    </citation>
    <scope>NUCLEOTIDE SEQUENCE [LARGE SCALE GENOMIC DNA]</scope>
    <source>
        <strain evidence="9">cv. Old Blush</strain>
    </source>
</reference>
<comment type="catalytic activity">
    <reaction evidence="3">
        <text>RX + glutathione = an S-substituted glutathione + a halide anion + H(+)</text>
        <dbReference type="Rhea" id="RHEA:16437"/>
        <dbReference type="ChEBI" id="CHEBI:15378"/>
        <dbReference type="ChEBI" id="CHEBI:16042"/>
        <dbReference type="ChEBI" id="CHEBI:17792"/>
        <dbReference type="ChEBI" id="CHEBI:57925"/>
        <dbReference type="ChEBI" id="CHEBI:90779"/>
        <dbReference type="EC" id="2.5.1.18"/>
    </reaction>
</comment>
<proteinExistence type="inferred from homology"/>
<comment type="caution">
    <text evidence="8">The sequence shown here is derived from an EMBL/GenBank/DDBJ whole genome shotgun (WGS) entry which is preliminary data.</text>
</comment>
<dbReference type="FunFam" id="3.40.30.10:FF:000014">
    <property type="entry name" value="Tau class glutathione S-transferase"/>
    <property type="match status" value="1"/>
</dbReference>
<evidence type="ECO:0000313" key="8">
    <source>
        <dbReference type="EMBL" id="PRQ36883.1"/>
    </source>
</evidence>
<dbReference type="InterPro" id="IPR036282">
    <property type="entry name" value="Glutathione-S-Trfase_C_sf"/>
</dbReference>
<sequence>MADQVRLFGTWCSPFSTRVIWALKLKGIPYDYIEEDLPYKKSAQLLKYNPVHKKIPVLVHGEKPICESMVIVEYIEETWLQNPLLPSDPYGRAMARFWVKFAEDTVREEQEKAKKEVLEMLKTIEEHAGLDKKRFFGGDNIGIVDIAFGQIARWFGVIEEVVGMELLEPHAFPLVHAWTNNFKDVPAIRGNLPDHDRMVAFFKPFRESLLASS</sequence>
<dbReference type="InterPro" id="IPR004045">
    <property type="entry name" value="Glutathione_S-Trfase_N"/>
</dbReference>
<dbReference type="PANTHER" id="PTHR11260">
    <property type="entry name" value="GLUTATHIONE S-TRANSFERASE, GST, SUPERFAMILY, GST DOMAIN CONTAINING"/>
    <property type="match status" value="1"/>
</dbReference>